<keyword evidence="10" id="KW-1185">Reference proteome</keyword>
<keyword evidence="5" id="KW-0053">Apoptosis</keyword>
<comment type="caution">
    <text evidence="9">The sequence shown here is derived from an EMBL/GenBank/DDBJ whole genome shotgun (WGS) entry which is preliminary data.</text>
</comment>
<keyword evidence="6" id="KW-0496">Mitochondrion</keyword>
<evidence type="ECO:0000256" key="4">
    <source>
        <dbReference type="ARBA" id="ARBA00022490"/>
    </source>
</evidence>
<name>A0AAV7QR20_PLEWA</name>
<sequence length="336" mass="36173">MPSCNNPRTGIVQTPNAEKIERLGAPLLAPARCLPAGHGAIRRETVTPLRCTGSGRPVTGLAFFTTASQQSSEFPTQGSAMPAHWGTLTGLYWMSSRGKRGSPPPHPTAPLHGTRPSLKQCDSRFSCSMASLESSMESGPESSLETSGYCGSLESSDCEITKAQDYDAESLDNLSLPDPALMGEPELLYDRGEELLCCDLLALIELLLNETQIHALRCSKLMASDRLLAHVGRELLLLSNSEPCGLKGALIDLYVEHGKAVYSVGQLTVDPSVVPTFQLTLILSLEPGLWPRIQSLFTASPAITPGFGQALKLGPGFRVMKKKLYSSDELLDEEDC</sequence>
<evidence type="ECO:0000313" key="10">
    <source>
        <dbReference type="Proteomes" id="UP001066276"/>
    </source>
</evidence>
<dbReference type="GO" id="GO:0001666">
    <property type="term" value="P:response to hypoxia"/>
    <property type="evidence" value="ECO:0007669"/>
    <property type="project" value="TreeGrafter"/>
</dbReference>
<evidence type="ECO:0000256" key="8">
    <source>
        <dbReference type="SAM" id="MobiDB-lite"/>
    </source>
</evidence>
<dbReference type="EMBL" id="JANPWB010000010">
    <property type="protein sequence ID" value="KAJ1142904.1"/>
    <property type="molecule type" value="Genomic_DNA"/>
</dbReference>
<evidence type="ECO:0000256" key="6">
    <source>
        <dbReference type="ARBA" id="ARBA00023128"/>
    </source>
</evidence>
<feature type="region of interest" description="Disordered" evidence="8">
    <location>
        <begin position="96"/>
        <end position="117"/>
    </location>
</feature>
<evidence type="ECO:0000256" key="1">
    <source>
        <dbReference type="ARBA" id="ARBA00004173"/>
    </source>
</evidence>
<comment type="subcellular location">
    <subcellularLocation>
        <location evidence="2">Cytoplasm</location>
    </subcellularLocation>
    <subcellularLocation>
        <location evidence="1">Mitochondrion</location>
    </subcellularLocation>
</comment>
<reference evidence="9" key="1">
    <citation type="journal article" date="2022" name="bioRxiv">
        <title>Sequencing and chromosome-scale assembly of the giantPleurodeles waltlgenome.</title>
        <authorList>
            <person name="Brown T."/>
            <person name="Elewa A."/>
            <person name="Iarovenko S."/>
            <person name="Subramanian E."/>
            <person name="Araus A.J."/>
            <person name="Petzold A."/>
            <person name="Susuki M."/>
            <person name="Suzuki K.-i.T."/>
            <person name="Hayashi T."/>
            <person name="Toyoda A."/>
            <person name="Oliveira C."/>
            <person name="Osipova E."/>
            <person name="Leigh N.D."/>
            <person name="Simon A."/>
            <person name="Yun M.H."/>
        </authorList>
    </citation>
    <scope>NUCLEOTIDE SEQUENCE</scope>
    <source>
        <strain evidence="9">20211129_DDA</strain>
        <tissue evidence="9">Liver</tissue>
    </source>
</reference>
<evidence type="ECO:0000313" key="9">
    <source>
        <dbReference type="EMBL" id="KAJ1142904.1"/>
    </source>
</evidence>
<dbReference type="InterPro" id="IPR012918">
    <property type="entry name" value="RTP801-like"/>
</dbReference>
<evidence type="ECO:0000256" key="7">
    <source>
        <dbReference type="ARBA" id="ARBA00040168"/>
    </source>
</evidence>
<dbReference type="GO" id="GO:0006915">
    <property type="term" value="P:apoptotic process"/>
    <property type="evidence" value="ECO:0007669"/>
    <property type="project" value="UniProtKB-KW"/>
</dbReference>
<keyword evidence="4" id="KW-0963">Cytoplasm</keyword>
<evidence type="ECO:0000256" key="3">
    <source>
        <dbReference type="ARBA" id="ARBA00010670"/>
    </source>
</evidence>
<dbReference type="GO" id="GO:0071889">
    <property type="term" value="F:14-3-3 protein binding"/>
    <property type="evidence" value="ECO:0007669"/>
    <property type="project" value="TreeGrafter"/>
</dbReference>
<comment type="similarity">
    <text evidence="3">Belongs to the DDIT4 family.</text>
</comment>
<dbReference type="InterPro" id="IPR038281">
    <property type="entry name" value="RTP801-like_C_sf"/>
</dbReference>
<evidence type="ECO:0000256" key="5">
    <source>
        <dbReference type="ARBA" id="ARBA00022703"/>
    </source>
</evidence>
<proteinExistence type="inferred from homology"/>
<evidence type="ECO:0000256" key="2">
    <source>
        <dbReference type="ARBA" id="ARBA00004496"/>
    </source>
</evidence>
<dbReference type="GO" id="GO:0032007">
    <property type="term" value="P:negative regulation of TOR signaling"/>
    <property type="evidence" value="ECO:0007669"/>
    <property type="project" value="TreeGrafter"/>
</dbReference>
<dbReference type="PANTHER" id="PTHR12478">
    <property type="entry name" value="DNA-DAMAGE-INDUCIBLE TRANSCRIPT 4 PROTEIN DDIT4"/>
    <property type="match status" value="1"/>
</dbReference>
<organism evidence="9 10">
    <name type="scientific">Pleurodeles waltl</name>
    <name type="common">Iberian ribbed newt</name>
    <dbReference type="NCBI Taxonomy" id="8319"/>
    <lineage>
        <taxon>Eukaryota</taxon>
        <taxon>Metazoa</taxon>
        <taxon>Chordata</taxon>
        <taxon>Craniata</taxon>
        <taxon>Vertebrata</taxon>
        <taxon>Euteleostomi</taxon>
        <taxon>Amphibia</taxon>
        <taxon>Batrachia</taxon>
        <taxon>Caudata</taxon>
        <taxon>Salamandroidea</taxon>
        <taxon>Salamandridae</taxon>
        <taxon>Pleurodelinae</taxon>
        <taxon>Pleurodeles</taxon>
    </lineage>
</organism>
<dbReference type="Proteomes" id="UP001066276">
    <property type="component" value="Chromosome 6"/>
</dbReference>
<dbReference type="PANTHER" id="PTHR12478:SF7">
    <property type="entry name" value="DNA DAMAGE-INDUCIBLE TRANSCRIPT 4 PROTEIN"/>
    <property type="match status" value="1"/>
</dbReference>
<dbReference type="Pfam" id="PF07809">
    <property type="entry name" value="RTP801_C"/>
    <property type="match status" value="1"/>
</dbReference>
<dbReference type="GO" id="GO:0005739">
    <property type="term" value="C:mitochondrion"/>
    <property type="evidence" value="ECO:0007669"/>
    <property type="project" value="UniProtKB-SubCell"/>
</dbReference>
<accession>A0AAV7QR20</accession>
<dbReference type="Gene3D" id="3.90.470.40">
    <property type="entry name" value="RTP801-like"/>
    <property type="match status" value="1"/>
</dbReference>
<gene>
    <name evidence="9" type="ORF">NDU88_009216</name>
</gene>
<protein>
    <recommendedName>
        <fullName evidence="7">DNA damage-inducible transcript 4 protein</fullName>
    </recommendedName>
</protein>
<dbReference type="AlphaFoldDB" id="A0AAV7QR20"/>